<accession>S2J8K0</accession>
<dbReference type="InParanoid" id="S2J8K0"/>
<evidence type="ECO:0000313" key="4">
    <source>
        <dbReference type="Proteomes" id="UP000014254"/>
    </source>
</evidence>
<dbReference type="EMBL" id="KE123989">
    <property type="protein sequence ID" value="EPB86436.1"/>
    <property type="molecule type" value="Genomic_DNA"/>
</dbReference>
<reference evidence="4" key="1">
    <citation type="submission" date="2013-05" db="EMBL/GenBank/DDBJ databases">
        <title>The Genome sequence of Mucor circinelloides f. circinelloides 1006PhL.</title>
        <authorList>
            <consortium name="The Broad Institute Genomics Platform"/>
            <person name="Cuomo C."/>
            <person name="Earl A."/>
            <person name="Findley K."/>
            <person name="Lee S.C."/>
            <person name="Walker B."/>
            <person name="Young S."/>
            <person name="Zeng Q."/>
            <person name="Gargeya S."/>
            <person name="Fitzgerald M."/>
            <person name="Haas B."/>
            <person name="Abouelleil A."/>
            <person name="Allen A.W."/>
            <person name="Alvarado L."/>
            <person name="Arachchi H.M."/>
            <person name="Berlin A.M."/>
            <person name="Chapman S.B."/>
            <person name="Gainer-Dewar J."/>
            <person name="Goldberg J."/>
            <person name="Griggs A."/>
            <person name="Gujja S."/>
            <person name="Hansen M."/>
            <person name="Howarth C."/>
            <person name="Imamovic A."/>
            <person name="Ireland A."/>
            <person name="Larimer J."/>
            <person name="McCowan C."/>
            <person name="Murphy C."/>
            <person name="Pearson M."/>
            <person name="Poon T.W."/>
            <person name="Priest M."/>
            <person name="Roberts A."/>
            <person name="Saif S."/>
            <person name="Shea T."/>
            <person name="Sisk P."/>
            <person name="Sykes S."/>
            <person name="Wortman J."/>
            <person name="Nusbaum C."/>
            <person name="Birren B."/>
        </authorList>
    </citation>
    <scope>NUCLEOTIDE SEQUENCE [LARGE SCALE GENOMIC DNA]</scope>
    <source>
        <strain evidence="4">1006PhL</strain>
    </source>
</reference>
<feature type="compositionally biased region" description="Basic and acidic residues" evidence="1">
    <location>
        <begin position="196"/>
        <end position="205"/>
    </location>
</feature>
<protein>
    <submittedName>
        <fullName evidence="3">Uncharacterized protein</fullName>
    </submittedName>
</protein>
<feature type="compositionally biased region" description="Basic residues" evidence="1">
    <location>
        <begin position="332"/>
        <end position="345"/>
    </location>
</feature>
<dbReference type="VEuPathDB" id="FungiDB:HMPREF1544_06798"/>
<feature type="compositionally biased region" description="Pro residues" evidence="1">
    <location>
        <begin position="26"/>
        <end position="35"/>
    </location>
</feature>
<feature type="compositionally biased region" description="Polar residues" evidence="1">
    <location>
        <begin position="294"/>
        <end position="306"/>
    </location>
</feature>
<feature type="chain" id="PRO_5004497153" evidence="2">
    <location>
        <begin position="19"/>
        <end position="390"/>
    </location>
</feature>
<feature type="compositionally biased region" description="Polar residues" evidence="1">
    <location>
        <begin position="168"/>
        <end position="194"/>
    </location>
</feature>
<sequence>MCLLLVFVVLYTFTCINAIKNLTAPPAPAPAPSLPASPSSPSKSPTSTAKQTSSKNNNATVKTPMRSTADLATSNDKQVEPIAAAAAAAAANNNNNIISSNDNVTPSNPPPPPSSTLNDAEKDQLTQLINNDTIIKKEDPTATQVIPMKAKQEHVDVAEKDQVAQPTIPVQTPEPSLPQQQTLTATSETATNADEASERSSNKEQYYEEINKKGNDLMAFSDNLQRIFDEPPTPSPDHNVRPFSMVQTSTAYLDEAISTTPALTPPNQSSAAGSTLSRKSSLASQNSVLKSKLQQAFQKVTRSSTINNPNNNKQQQQHYDDITAVAPEPSKSKRFSSMRFSRRKTPKEPLADTVDMSNSNNTNAPTPKKSTSTTKSVYKKVAKRMSKILS</sequence>
<evidence type="ECO:0000256" key="1">
    <source>
        <dbReference type="SAM" id="MobiDB-lite"/>
    </source>
</evidence>
<proteinExistence type="predicted"/>
<dbReference type="AlphaFoldDB" id="S2J8K0"/>
<feature type="compositionally biased region" description="Low complexity" evidence="1">
    <location>
        <begin position="96"/>
        <end position="106"/>
    </location>
</feature>
<feature type="region of interest" description="Disordered" evidence="1">
    <location>
        <begin position="96"/>
        <end position="119"/>
    </location>
</feature>
<feature type="compositionally biased region" description="Low complexity" evidence="1">
    <location>
        <begin position="364"/>
        <end position="376"/>
    </location>
</feature>
<feature type="compositionally biased region" description="Basic residues" evidence="1">
    <location>
        <begin position="377"/>
        <end position="390"/>
    </location>
</feature>
<dbReference type="OrthoDB" id="10671393at2759"/>
<keyword evidence="2" id="KW-0732">Signal</keyword>
<feature type="compositionally biased region" description="Low complexity" evidence="1">
    <location>
        <begin position="307"/>
        <end position="317"/>
    </location>
</feature>
<evidence type="ECO:0000256" key="2">
    <source>
        <dbReference type="SAM" id="SignalP"/>
    </source>
</evidence>
<evidence type="ECO:0000313" key="3">
    <source>
        <dbReference type="EMBL" id="EPB86436.1"/>
    </source>
</evidence>
<name>S2J8K0_MUCC1</name>
<dbReference type="Proteomes" id="UP000014254">
    <property type="component" value="Unassembled WGS sequence"/>
</dbReference>
<dbReference type="STRING" id="1220926.S2J8K0"/>
<feature type="region of interest" description="Disordered" evidence="1">
    <location>
        <begin position="168"/>
        <end position="205"/>
    </location>
</feature>
<feature type="signal peptide" evidence="2">
    <location>
        <begin position="1"/>
        <end position="18"/>
    </location>
</feature>
<feature type="region of interest" description="Disordered" evidence="1">
    <location>
        <begin position="26"/>
        <end position="65"/>
    </location>
</feature>
<keyword evidence="4" id="KW-1185">Reference proteome</keyword>
<organism evidence="3 4">
    <name type="scientific">Mucor circinelloides f. circinelloides (strain 1006PhL)</name>
    <name type="common">Mucormycosis agent</name>
    <name type="synonym">Calyptromyces circinelloides</name>
    <dbReference type="NCBI Taxonomy" id="1220926"/>
    <lineage>
        <taxon>Eukaryota</taxon>
        <taxon>Fungi</taxon>
        <taxon>Fungi incertae sedis</taxon>
        <taxon>Mucoromycota</taxon>
        <taxon>Mucoromycotina</taxon>
        <taxon>Mucoromycetes</taxon>
        <taxon>Mucorales</taxon>
        <taxon>Mucorineae</taxon>
        <taxon>Mucoraceae</taxon>
        <taxon>Mucor</taxon>
    </lineage>
</organism>
<feature type="region of interest" description="Disordered" evidence="1">
    <location>
        <begin position="294"/>
        <end position="390"/>
    </location>
</feature>
<gene>
    <name evidence="3" type="ORF">HMPREF1544_06798</name>
</gene>
<feature type="compositionally biased region" description="Low complexity" evidence="1">
    <location>
        <begin position="36"/>
        <end position="55"/>
    </location>
</feature>